<protein>
    <submittedName>
        <fullName evidence="5">CMRF35-like molecule 3</fullName>
    </submittedName>
</protein>
<keyword evidence="3" id="KW-0472">Membrane</keyword>
<dbReference type="InterPro" id="IPR013783">
    <property type="entry name" value="Ig-like_fold"/>
</dbReference>
<dbReference type="AlphaFoldDB" id="A0A7F8RHH0"/>
<evidence type="ECO:0000256" key="2">
    <source>
        <dbReference type="ARBA" id="ARBA00022692"/>
    </source>
</evidence>
<dbReference type="Proteomes" id="UP000245341">
    <property type="component" value="Unplaced"/>
</dbReference>
<dbReference type="PANTHER" id="PTHR11860">
    <property type="entry name" value="POLYMERIC-IMMUNOGLOBULIN RECEPTOR"/>
    <property type="match status" value="1"/>
</dbReference>
<comment type="subcellular location">
    <subcellularLocation>
        <location evidence="1">Membrane</location>
    </subcellularLocation>
</comment>
<evidence type="ECO:0000256" key="3">
    <source>
        <dbReference type="ARBA" id="ARBA00023136"/>
    </source>
</evidence>
<dbReference type="RefSeq" id="XP_030892810.1">
    <property type="nucleotide sequence ID" value="XM_031036950.1"/>
</dbReference>
<reference evidence="5" key="1">
    <citation type="submission" date="2025-08" db="UniProtKB">
        <authorList>
            <consortium name="RefSeq"/>
        </authorList>
    </citation>
    <scope>IDENTIFICATION</scope>
    <source>
        <tissue evidence="5">Liver</tissue>
    </source>
</reference>
<dbReference type="OrthoDB" id="8920197at2759"/>
<evidence type="ECO:0000313" key="4">
    <source>
        <dbReference type="Proteomes" id="UP000245341"/>
    </source>
</evidence>
<keyword evidence="4" id="KW-1185">Reference proteome</keyword>
<keyword evidence="2" id="KW-0812">Transmembrane</keyword>
<evidence type="ECO:0000313" key="5">
    <source>
        <dbReference type="RefSeq" id="XP_030892810.1"/>
    </source>
</evidence>
<dbReference type="Gene3D" id="2.60.40.10">
    <property type="entry name" value="Immunoglobulins"/>
    <property type="match status" value="1"/>
</dbReference>
<evidence type="ECO:0000256" key="1">
    <source>
        <dbReference type="ARBA" id="ARBA00004370"/>
    </source>
</evidence>
<sequence length="111" mass="12303">MTLEGLRLDDTDTYWCGIERIGEDLGYKFSVIVDPAPDPTDFPKPVTRPTTASWDSTFPFTLGINSTQPVTLINPDSRSGTLASTVAAKKPPVWILLMPLFFVILEWLCQG</sequence>
<gene>
    <name evidence="5" type="primary">LOC115943710</name>
</gene>
<dbReference type="GeneID" id="115943710"/>
<dbReference type="KEGG" id="lww:115943710"/>
<organism evidence="4 5">
    <name type="scientific">Leptonychotes weddellii</name>
    <name type="common">Weddell seal</name>
    <name type="synonym">Otaria weddellii</name>
    <dbReference type="NCBI Taxonomy" id="9713"/>
    <lineage>
        <taxon>Eukaryota</taxon>
        <taxon>Metazoa</taxon>
        <taxon>Chordata</taxon>
        <taxon>Craniata</taxon>
        <taxon>Vertebrata</taxon>
        <taxon>Euteleostomi</taxon>
        <taxon>Mammalia</taxon>
        <taxon>Eutheria</taxon>
        <taxon>Laurasiatheria</taxon>
        <taxon>Carnivora</taxon>
        <taxon>Caniformia</taxon>
        <taxon>Pinnipedia</taxon>
        <taxon>Phocidae</taxon>
        <taxon>Monachinae</taxon>
        <taxon>Lobodontini</taxon>
        <taxon>Leptonychotes</taxon>
    </lineage>
</organism>
<proteinExistence type="predicted"/>
<dbReference type="InterPro" id="IPR050671">
    <property type="entry name" value="CD300_family_receptors"/>
</dbReference>
<dbReference type="GO" id="GO:0005886">
    <property type="term" value="C:plasma membrane"/>
    <property type="evidence" value="ECO:0007669"/>
    <property type="project" value="TreeGrafter"/>
</dbReference>
<dbReference type="PANTHER" id="PTHR11860:SF98">
    <property type="entry name" value="IMMUNOGLOBULIN V-SET DOMAIN-CONTAINING PROTEIN"/>
    <property type="match status" value="1"/>
</dbReference>
<name>A0A7F8RHH0_LEPWE</name>
<dbReference type="GO" id="GO:0004888">
    <property type="term" value="F:transmembrane signaling receptor activity"/>
    <property type="evidence" value="ECO:0007669"/>
    <property type="project" value="TreeGrafter"/>
</dbReference>
<accession>A0A7F8RHH0</accession>